<dbReference type="InterPro" id="IPR029044">
    <property type="entry name" value="Nucleotide-diphossugar_trans"/>
</dbReference>
<dbReference type="AlphaFoldDB" id="A0A1F4URX9"/>
<evidence type="ECO:0000259" key="1">
    <source>
        <dbReference type="Pfam" id="PF00535"/>
    </source>
</evidence>
<proteinExistence type="predicted"/>
<name>A0A1F4URX9_UNCKA</name>
<dbReference type="SUPFAM" id="SSF53448">
    <property type="entry name" value="Nucleotide-diphospho-sugar transferases"/>
    <property type="match status" value="1"/>
</dbReference>
<feature type="domain" description="Glycosyltransferase 2-like" evidence="1">
    <location>
        <begin position="5"/>
        <end position="191"/>
    </location>
</feature>
<sequence>MKKVSVIISNKNTAKLLQAGLRNLEEIKKHDYEDLEVIVVDRGSTDNSVEMIKSQYPSVKLVESEDKGLSVSSNAGAKVATGEYFLFLGPDAYPRNRTIGGMVNYMEAHPDIGLATPKLYLEKGALDPDAHRAFPTPWNSFTRLTGLYLLFPKSKLFNSYFMSFENLDVPHEIDACVFGFMLVRRSVFEEVGGFDPDYYVHGEDLDLCYKIKESGHKVMYLPQWESGHLKTRVPGSKSGEAGTKEKASLSLKTEYAQSSTSAMRTFMNKHYRNKYAAPLLWFMNLGTYLLEFQRVSTVTIKHLLS</sequence>
<evidence type="ECO:0000313" key="2">
    <source>
        <dbReference type="EMBL" id="OGC47662.1"/>
    </source>
</evidence>
<dbReference type="PANTHER" id="PTHR43179:SF7">
    <property type="entry name" value="RHAMNOSYLTRANSFERASE WBBL"/>
    <property type="match status" value="1"/>
</dbReference>
<gene>
    <name evidence="2" type="ORF">A2886_02690</name>
</gene>
<dbReference type="Proteomes" id="UP000176608">
    <property type="component" value="Unassembled WGS sequence"/>
</dbReference>
<organism evidence="2 3">
    <name type="scientific">candidate division WWE3 bacterium RIFCSPHIGHO2_01_FULL_42_13</name>
    <dbReference type="NCBI Taxonomy" id="1802617"/>
    <lineage>
        <taxon>Bacteria</taxon>
        <taxon>Katanobacteria</taxon>
    </lineage>
</organism>
<evidence type="ECO:0000313" key="3">
    <source>
        <dbReference type="Proteomes" id="UP000176608"/>
    </source>
</evidence>
<dbReference type="InterPro" id="IPR001173">
    <property type="entry name" value="Glyco_trans_2-like"/>
</dbReference>
<accession>A0A1F4URX9</accession>
<dbReference type="STRING" id="1802617.A2886_02690"/>
<dbReference type="Gene3D" id="3.90.550.10">
    <property type="entry name" value="Spore Coat Polysaccharide Biosynthesis Protein SpsA, Chain A"/>
    <property type="match status" value="1"/>
</dbReference>
<reference evidence="2 3" key="1">
    <citation type="journal article" date="2016" name="Nat. Commun.">
        <title>Thousands of microbial genomes shed light on interconnected biogeochemical processes in an aquifer system.</title>
        <authorList>
            <person name="Anantharaman K."/>
            <person name="Brown C.T."/>
            <person name="Hug L.A."/>
            <person name="Sharon I."/>
            <person name="Castelle C.J."/>
            <person name="Probst A.J."/>
            <person name="Thomas B.C."/>
            <person name="Singh A."/>
            <person name="Wilkins M.J."/>
            <person name="Karaoz U."/>
            <person name="Brodie E.L."/>
            <person name="Williams K.H."/>
            <person name="Hubbard S.S."/>
            <person name="Banfield J.F."/>
        </authorList>
    </citation>
    <scope>NUCLEOTIDE SEQUENCE [LARGE SCALE GENOMIC DNA]</scope>
</reference>
<dbReference type="EMBL" id="MEVA01000006">
    <property type="protein sequence ID" value="OGC47662.1"/>
    <property type="molecule type" value="Genomic_DNA"/>
</dbReference>
<dbReference type="Pfam" id="PF00535">
    <property type="entry name" value="Glycos_transf_2"/>
    <property type="match status" value="1"/>
</dbReference>
<protein>
    <recommendedName>
        <fullName evidence="1">Glycosyltransferase 2-like domain-containing protein</fullName>
    </recommendedName>
</protein>
<dbReference type="PANTHER" id="PTHR43179">
    <property type="entry name" value="RHAMNOSYLTRANSFERASE WBBL"/>
    <property type="match status" value="1"/>
</dbReference>
<dbReference type="CDD" id="cd04186">
    <property type="entry name" value="GT_2_like_c"/>
    <property type="match status" value="1"/>
</dbReference>
<comment type="caution">
    <text evidence="2">The sequence shown here is derived from an EMBL/GenBank/DDBJ whole genome shotgun (WGS) entry which is preliminary data.</text>
</comment>